<dbReference type="AlphaFoldDB" id="A0A8K0EXK0"/>
<proteinExistence type="inferred from homology"/>
<dbReference type="SMART" id="SM00338">
    <property type="entry name" value="BRLZ"/>
    <property type="match status" value="1"/>
</dbReference>
<dbReference type="Pfam" id="PF07716">
    <property type="entry name" value="bZIP_2"/>
    <property type="match status" value="1"/>
</dbReference>
<protein>
    <submittedName>
        <fullName evidence="4">CEBPE protein</fullName>
    </submittedName>
</protein>
<feature type="compositionally biased region" description="Low complexity" evidence="2">
    <location>
        <begin position="250"/>
        <end position="265"/>
    </location>
</feature>
<feature type="region of interest" description="Disordered" evidence="2">
    <location>
        <begin position="175"/>
        <end position="234"/>
    </location>
</feature>
<dbReference type="PANTHER" id="PTHR23334:SF20">
    <property type="entry name" value="BASIC LEUCINE ZIPPER 24"/>
    <property type="match status" value="1"/>
</dbReference>
<accession>A0A8K0EXK0</accession>
<dbReference type="InterPro" id="IPR004827">
    <property type="entry name" value="bZIP"/>
</dbReference>
<dbReference type="InterPro" id="IPR046347">
    <property type="entry name" value="bZIP_sf"/>
</dbReference>
<gene>
    <name evidence="4" type="primary">CEBPE</name>
    <name evidence="4" type="ORF">BLAG_LOCUS22581</name>
</gene>
<dbReference type="CDD" id="cd14693">
    <property type="entry name" value="bZIP_CEBP"/>
    <property type="match status" value="1"/>
</dbReference>
<feature type="domain" description="BZIP" evidence="3">
    <location>
        <begin position="286"/>
        <end position="350"/>
    </location>
</feature>
<evidence type="ECO:0000256" key="1">
    <source>
        <dbReference type="ARBA" id="ARBA00006951"/>
    </source>
</evidence>
<dbReference type="SUPFAM" id="SSF57959">
    <property type="entry name" value="Leucine zipper domain"/>
    <property type="match status" value="1"/>
</dbReference>
<evidence type="ECO:0000256" key="2">
    <source>
        <dbReference type="SAM" id="MobiDB-lite"/>
    </source>
</evidence>
<feature type="compositionally biased region" description="Low complexity" evidence="2">
    <location>
        <begin position="213"/>
        <end position="231"/>
    </location>
</feature>
<dbReference type="EMBL" id="OV696692">
    <property type="protein sequence ID" value="CAH1270199.1"/>
    <property type="molecule type" value="Genomic_DNA"/>
</dbReference>
<reference evidence="4" key="1">
    <citation type="submission" date="2022-01" db="EMBL/GenBank/DDBJ databases">
        <authorList>
            <person name="Braso-Vives M."/>
        </authorList>
    </citation>
    <scope>NUCLEOTIDE SEQUENCE</scope>
</reference>
<sequence>MDTEGKLSKATSDVATNRAIVTRLHSCCEITGTWMTESTSLPRYSQRTGANFRYSVGPYDPADTIHSREGFIAFPTETTAFHDFSFGQDQSCHRAEMDPTPVSSPANFYELESSGKQKAVFTFEREQSFPDLSTLCDGEDSVDLSVYIQESAKRWHLDSGGEDLLAELGLSKSDLDKDKFPKSSDSGATPTVAPQALPEPFDALDDSYMPQLTSESTQQAPATTTTTATSPVIASVPVKEEPVYLQEDYSVSSHGSPSSNIGSPSENRPAPGKAQSSRGGRRALQKGTNEYVTRRQRNNVAVRKSREKAKQRNLETQHKVQELQQENEKLQKRVELLTKELDTLKSLFTNVSAARGGNASRN</sequence>
<evidence type="ECO:0000259" key="3">
    <source>
        <dbReference type="SMART" id="SM00338"/>
    </source>
</evidence>
<evidence type="ECO:0000313" key="4">
    <source>
        <dbReference type="EMBL" id="CAH1270199.1"/>
    </source>
</evidence>
<name>A0A8K0EXK0_BRALA</name>
<evidence type="ECO:0000313" key="5">
    <source>
        <dbReference type="Proteomes" id="UP000838412"/>
    </source>
</evidence>
<dbReference type="GO" id="GO:0006351">
    <property type="term" value="P:DNA-templated transcription"/>
    <property type="evidence" value="ECO:0007669"/>
    <property type="project" value="InterPro"/>
</dbReference>
<dbReference type="GO" id="GO:0000978">
    <property type="term" value="F:RNA polymerase II cis-regulatory region sequence-specific DNA binding"/>
    <property type="evidence" value="ECO:0007669"/>
    <property type="project" value="TreeGrafter"/>
</dbReference>
<dbReference type="InterPro" id="IPR031106">
    <property type="entry name" value="C/EBP"/>
</dbReference>
<feature type="region of interest" description="Disordered" evidence="2">
    <location>
        <begin position="248"/>
        <end position="324"/>
    </location>
</feature>
<dbReference type="PANTHER" id="PTHR23334">
    <property type="entry name" value="CCAAT/ENHANCER BINDING PROTEIN"/>
    <property type="match status" value="1"/>
</dbReference>
<feature type="compositionally biased region" description="Basic and acidic residues" evidence="2">
    <location>
        <begin position="308"/>
        <end position="324"/>
    </location>
</feature>
<organism evidence="4 5">
    <name type="scientific">Branchiostoma lanceolatum</name>
    <name type="common">Common lancelet</name>
    <name type="synonym">Amphioxus lanceolatum</name>
    <dbReference type="NCBI Taxonomy" id="7740"/>
    <lineage>
        <taxon>Eukaryota</taxon>
        <taxon>Metazoa</taxon>
        <taxon>Chordata</taxon>
        <taxon>Cephalochordata</taxon>
        <taxon>Leptocardii</taxon>
        <taxon>Amphioxiformes</taxon>
        <taxon>Branchiostomatidae</taxon>
        <taxon>Branchiostoma</taxon>
    </lineage>
</organism>
<dbReference type="OrthoDB" id="10032067at2759"/>
<dbReference type="Gene3D" id="1.20.5.170">
    <property type="match status" value="1"/>
</dbReference>
<dbReference type="Proteomes" id="UP000838412">
    <property type="component" value="Chromosome 7"/>
</dbReference>
<keyword evidence="5" id="KW-1185">Reference proteome</keyword>
<comment type="similarity">
    <text evidence="1">Belongs to the bZIP family. C/EBP subfamily.</text>
</comment>
<dbReference type="GO" id="GO:0000981">
    <property type="term" value="F:DNA-binding transcription factor activity, RNA polymerase II-specific"/>
    <property type="evidence" value="ECO:0007669"/>
    <property type="project" value="TreeGrafter"/>
</dbReference>